<evidence type="ECO:0000313" key="6">
    <source>
        <dbReference type="Proteomes" id="UP000217199"/>
    </source>
</evidence>
<feature type="domain" description="Carboxylesterase type B" evidence="4">
    <location>
        <begin position="38"/>
        <end position="505"/>
    </location>
</feature>
<dbReference type="STRING" id="2282107.A0A286UEG4"/>
<dbReference type="InterPro" id="IPR002018">
    <property type="entry name" value="CarbesteraseB"/>
</dbReference>
<comment type="caution">
    <text evidence="5">The sequence shown here is derived from an EMBL/GenBank/DDBJ whole genome shotgun (WGS) entry which is preliminary data.</text>
</comment>
<dbReference type="InterPro" id="IPR050309">
    <property type="entry name" value="Type-B_Carboxylest/Lipase"/>
</dbReference>
<dbReference type="EC" id="3.1.1.-" evidence="3"/>
<dbReference type="Gene3D" id="3.40.50.1820">
    <property type="entry name" value="alpha/beta hydrolase"/>
    <property type="match status" value="1"/>
</dbReference>
<dbReference type="InterPro" id="IPR019826">
    <property type="entry name" value="Carboxylesterase_B_AS"/>
</dbReference>
<dbReference type="PROSITE" id="PS00122">
    <property type="entry name" value="CARBOXYLESTERASE_B_1"/>
    <property type="match status" value="1"/>
</dbReference>
<dbReference type="PANTHER" id="PTHR11559">
    <property type="entry name" value="CARBOXYLESTERASE"/>
    <property type="match status" value="1"/>
</dbReference>
<dbReference type="OrthoDB" id="408631at2759"/>
<gene>
    <name evidence="5" type="ORF">PNOK_0646600</name>
</gene>
<dbReference type="GO" id="GO:0016787">
    <property type="term" value="F:hydrolase activity"/>
    <property type="evidence" value="ECO:0007669"/>
    <property type="project" value="UniProtKB-KW"/>
</dbReference>
<keyword evidence="2 3" id="KW-0378">Hydrolase</keyword>
<dbReference type="Pfam" id="PF00135">
    <property type="entry name" value="COesterase"/>
    <property type="match status" value="1"/>
</dbReference>
<dbReference type="EMBL" id="NBII01000006">
    <property type="protein sequence ID" value="PAV17980.1"/>
    <property type="molecule type" value="Genomic_DNA"/>
</dbReference>
<name>A0A286UEG4_9AGAM</name>
<comment type="similarity">
    <text evidence="1 3">Belongs to the type-B carboxylesterase/lipase family.</text>
</comment>
<organism evidence="5 6">
    <name type="scientific">Pyrrhoderma noxium</name>
    <dbReference type="NCBI Taxonomy" id="2282107"/>
    <lineage>
        <taxon>Eukaryota</taxon>
        <taxon>Fungi</taxon>
        <taxon>Dikarya</taxon>
        <taxon>Basidiomycota</taxon>
        <taxon>Agaricomycotina</taxon>
        <taxon>Agaricomycetes</taxon>
        <taxon>Hymenochaetales</taxon>
        <taxon>Hymenochaetaceae</taxon>
        <taxon>Pyrrhoderma</taxon>
    </lineage>
</organism>
<evidence type="ECO:0000256" key="1">
    <source>
        <dbReference type="ARBA" id="ARBA00005964"/>
    </source>
</evidence>
<reference evidence="5 6" key="1">
    <citation type="journal article" date="2017" name="Mol. Ecol.">
        <title>Comparative and population genomic landscape of Phellinus noxius: A hypervariable fungus causing root rot in trees.</title>
        <authorList>
            <person name="Chung C.L."/>
            <person name="Lee T.J."/>
            <person name="Akiba M."/>
            <person name="Lee H.H."/>
            <person name="Kuo T.H."/>
            <person name="Liu D."/>
            <person name="Ke H.M."/>
            <person name="Yokoi T."/>
            <person name="Roa M.B."/>
            <person name="Lu M.J."/>
            <person name="Chang Y.Y."/>
            <person name="Ann P.J."/>
            <person name="Tsai J.N."/>
            <person name="Chen C.Y."/>
            <person name="Tzean S.S."/>
            <person name="Ota Y."/>
            <person name="Hattori T."/>
            <person name="Sahashi N."/>
            <person name="Liou R.F."/>
            <person name="Kikuchi T."/>
            <person name="Tsai I.J."/>
        </authorList>
    </citation>
    <scope>NUCLEOTIDE SEQUENCE [LARGE SCALE GENOMIC DNA]</scope>
    <source>
        <strain evidence="5 6">FFPRI411160</strain>
    </source>
</reference>
<evidence type="ECO:0000313" key="5">
    <source>
        <dbReference type="EMBL" id="PAV17980.1"/>
    </source>
</evidence>
<keyword evidence="6" id="KW-1185">Reference proteome</keyword>
<dbReference type="SUPFAM" id="SSF53474">
    <property type="entry name" value="alpha/beta-Hydrolases"/>
    <property type="match status" value="1"/>
</dbReference>
<evidence type="ECO:0000259" key="4">
    <source>
        <dbReference type="Pfam" id="PF00135"/>
    </source>
</evidence>
<accession>A0A286UEG4</accession>
<evidence type="ECO:0000256" key="3">
    <source>
        <dbReference type="RuleBase" id="RU361235"/>
    </source>
</evidence>
<dbReference type="InParanoid" id="A0A286UEG4"/>
<evidence type="ECO:0000256" key="2">
    <source>
        <dbReference type="ARBA" id="ARBA00022801"/>
    </source>
</evidence>
<dbReference type="InterPro" id="IPR029058">
    <property type="entry name" value="AB_hydrolase_fold"/>
</dbReference>
<dbReference type="AlphaFoldDB" id="A0A286UEG4"/>
<protein>
    <recommendedName>
        <fullName evidence="3">Carboxylic ester hydrolase</fullName>
        <ecNumber evidence="3">3.1.1.-</ecNumber>
    </recommendedName>
</protein>
<proteinExistence type="inferred from homology"/>
<sequence length="547" mass="59812">MPILASAMVAGLVHMRSKCASLQTLISDLASITYNQTINQTEFLSIRYAAPPIGNLRFQAPRKPDNIRHKGTIESNAFPPECFQASSGTQSTSPFINSSVVGESLTSTSQPGQSEDCLFLSIYVSGKLDPKKRMPVVVWIHGGGYVFGGSSTYSGNDLVSEAGGGIIAVVIQYRLGLFGFLSGSEVKKNGALNAGLLDQRFALEWIQENIHLFGGDPDKVTVWGESAGAGSIIQHMVAYDGYSHNKLFNNAITSSIYLPPQYNFDDPIPEKIFSDVVQLTGCKNSTDSFNCLTCVDTSTLEAANLAINNAGFFGTFTTIPVVDGSLIVEPPLQAVAKGKANAERYLAITNTFEGRIFVNSTFSAQMNIYIFIKQLFPTFNESQIQETAQQYTSIGLDSVDEQAVAIMGESIFICPTYEVLSAFSGHAHKGLYAVPPGNHADDLQHYFPDLIVAGTVIENDPFYNNTIFSASFDGGFLGFVKFDDPNKHTLPDSKLPEWEVYSEYGSKTEMLFNRTADFHPDIRPISTDSGLLDRCKFWKRLSPFVPH</sequence>
<dbReference type="Proteomes" id="UP000217199">
    <property type="component" value="Unassembled WGS sequence"/>
</dbReference>